<dbReference type="AlphaFoldDB" id="A0AAV4VVX5"/>
<dbReference type="EMBL" id="BPLR01015234">
    <property type="protein sequence ID" value="GIY74601.1"/>
    <property type="molecule type" value="Genomic_DNA"/>
</dbReference>
<comment type="caution">
    <text evidence="1">The sequence shown here is derived from an EMBL/GenBank/DDBJ whole genome shotgun (WGS) entry which is preliminary data.</text>
</comment>
<protein>
    <submittedName>
        <fullName evidence="1">Uncharacterized protein</fullName>
    </submittedName>
</protein>
<organism evidence="1 2">
    <name type="scientific">Caerostris extrusa</name>
    <name type="common">Bark spider</name>
    <name type="synonym">Caerostris bankana</name>
    <dbReference type="NCBI Taxonomy" id="172846"/>
    <lineage>
        <taxon>Eukaryota</taxon>
        <taxon>Metazoa</taxon>
        <taxon>Ecdysozoa</taxon>
        <taxon>Arthropoda</taxon>
        <taxon>Chelicerata</taxon>
        <taxon>Arachnida</taxon>
        <taxon>Araneae</taxon>
        <taxon>Araneomorphae</taxon>
        <taxon>Entelegynae</taxon>
        <taxon>Araneoidea</taxon>
        <taxon>Araneidae</taxon>
        <taxon>Caerostris</taxon>
    </lineage>
</organism>
<evidence type="ECO:0000313" key="1">
    <source>
        <dbReference type="EMBL" id="GIY74601.1"/>
    </source>
</evidence>
<dbReference type="Proteomes" id="UP001054945">
    <property type="component" value="Unassembled WGS sequence"/>
</dbReference>
<evidence type="ECO:0000313" key="2">
    <source>
        <dbReference type="Proteomes" id="UP001054945"/>
    </source>
</evidence>
<name>A0AAV4VVX5_CAEEX</name>
<keyword evidence="2" id="KW-1185">Reference proteome</keyword>
<proteinExistence type="predicted"/>
<sequence length="73" mass="8447">MKETANTNLDVLSCYKNFGDLQQQQKHKEMNMSVLLHQHEDSLRPRVFRDVTNFSADLDSFPRGGLRCSHPDV</sequence>
<reference evidence="1 2" key="1">
    <citation type="submission" date="2021-06" db="EMBL/GenBank/DDBJ databases">
        <title>Caerostris extrusa draft genome.</title>
        <authorList>
            <person name="Kono N."/>
            <person name="Arakawa K."/>
        </authorList>
    </citation>
    <scope>NUCLEOTIDE SEQUENCE [LARGE SCALE GENOMIC DNA]</scope>
</reference>
<accession>A0AAV4VVX5</accession>
<gene>
    <name evidence="1" type="ORF">CEXT_146771</name>
</gene>